<evidence type="ECO:0000256" key="3">
    <source>
        <dbReference type="ARBA" id="ARBA00022763"/>
    </source>
</evidence>
<dbReference type="Pfam" id="PF03461">
    <property type="entry name" value="TRCF"/>
    <property type="match status" value="1"/>
</dbReference>
<keyword evidence="8 9" id="KW-0234">DNA repair</keyword>
<evidence type="ECO:0000313" key="12">
    <source>
        <dbReference type="EMBL" id="KAB0677164.1"/>
    </source>
</evidence>
<comment type="similarity">
    <text evidence="9">In the N-terminal section; belongs to the UvrB family.</text>
</comment>
<dbReference type="EC" id="3.6.4.-" evidence="9"/>
<dbReference type="InterPro" id="IPR005118">
    <property type="entry name" value="TRCF_C"/>
</dbReference>
<evidence type="ECO:0000256" key="8">
    <source>
        <dbReference type="ARBA" id="ARBA00023204"/>
    </source>
</evidence>
<keyword evidence="3 9" id="KW-0227">DNA damage</keyword>
<proteinExistence type="inferred from homology"/>
<feature type="domain" description="Helicase ATP-binding" evidence="10">
    <location>
        <begin position="580"/>
        <end position="741"/>
    </location>
</feature>
<feature type="domain" description="Helicase C-terminal" evidence="11">
    <location>
        <begin position="762"/>
        <end position="916"/>
    </location>
</feature>
<dbReference type="SUPFAM" id="SSF141259">
    <property type="entry name" value="CarD-like"/>
    <property type="match status" value="1"/>
</dbReference>
<comment type="similarity">
    <text evidence="9">In the C-terminal section; belongs to the helicase family. RecG subfamily.</text>
</comment>
<evidence type="ECO:0000259" key="10">
    <source>
        <dbReference type="PROSITE" id="PS51192"/>
    </source>
</evidence>
<comment type="subcellular location">
    <subcellularLocation>
        <location evidence="9">Cytoplasm</location>
    </subcellularLocation>
</comment>
<dbReference type="GO" id="GO:0016787">
    <property type="term" value="F:hydrolase activity"/>
    <property type="evidence" value="ECO:0007669"/>
    <property type="project" value="UniProtKB-KW"/>
</dbReference>
<dbReference type="SMART" id="SM00490">
    <property type="entry name" value="HELICc"/>
    <property type="match status" value="1"/>
</dbReference>
<dbReference type="Gene3D" id="3.40.50.300">
    <property type="entry name" value="P-loop containing nucleotide triphosphate hydrolases"/>
    <property type="match status" value="2"/>
</dbReference>
<dbReference type="Pfam" id="PF17757">
    <property type="entry name" value="UvrB_inter"/>
    <property type="match status" value="1"/>
</dbReference>
<dbReference type="SUPFAM" id="SSF143517">
    <property type="entry name" value="TRCF domain-like"/>
    <property type="match status" value="1"/>
</dbReference>
<evidence type="ECO:0000256" key="1">
    <source>
        <dbReference type="ARBA" id="ARBA00022490"/>
    </source>
</evidence>
<keyword evidence="7 9" id="KW-0238">DNA-binding</keyword>
<evidence type="ECO:0000256" key="6">
    <source>
        <dbReference type="ARBA" id="ARBA00022840"/>
    </source>
</evidence>
<dbReference type="GO" id="GO:0006355">
    <property type="term" value="P:regulation of DNA-templated transcription"/>
    <property type="evidence" value="ECO:0007669"/>
    <property type="project" value="UniProtKB-UniRule"/>
</dbReference>
<dbReference type="InterPro" id="IPR004576">
    <property type="entry name" value="Mfd"/>
</dbReference>
<organism evidence="12 13">
    <name type="scientific">Plantimonas leprariae</name>
    <dbReference type="NCBI Taxonomy" id="2615207"/>
    <lineage>
        <taxon>Bacteria</taxon>
        <taxon>Pseudomonadati</taxon>
        <taxon>Pseudomonadota</taxon>
        <taxon>Alphaproteobacteria</taxon>
        <taxon>Hyphomicrobiales</taxon>
        <taxon>Aurantimonadaceae</taxon>
        <taxon>Plantimonas</taxon>
    </lineage>
</organism>
<dbReference type="GO" id="GO:0000716">
    <property type="term" value="P:transcription-coupled nucleotide-excision repair, DNA damage recognition"/>
    <property type="evidence" value="ECO:0007669"/>
    <property type="project" value="UniProtKB-UniRule"/>
</dbReference>
<name>A0A7V7TUX1_9HYPH</name>
<keyword evidence="13" id="KW-1185">Reference proteome</keyword>
<keyword evidence="6 9" id="KW-0067">ATP-binding</keyword>
<dbReference type="PROSITE" id="PS51194">
    <property type="entry name" value="HELICASE_CTER"/>
    <property type="match status" value="1"/>
</dbReference>
<gene>
    <name evidence="9" type="primary">mfd</name>
    <name evidence="12" type="ORF">F6X38_18730</name>
</gene>
<dbReference type="InterPro" id="IPR003711">
    <property type="entry name" value="CarD-like/TRCF_RID"/>
</dbReference>
<sequence>MLQSVTIENAEASAERLSPLRPVGAVAAAIARRLREEAGDGLPLLYVAETSRRMRDIAALVRLLGGEGRVAEFGPVDGLPGDGVPPGTAAMGGRMATLRWLLDKRKRPAAVIATAAALIRRVPPRAAWQKAHLEFRVGEPVDPEKVAADLTRLGYRLDLRVDEPGEAALRGRVVEIFPAAAPRPCRIEHEDGRIVAIRSFDPATQRSVAETCHLIVDPASEFLHPGRGKGEPSPEEAGLAARYGRLETLFDYLPDGAATIIEAGVERRADTVFAAIEEAEAGVRKPTPAQRDHLGRKEWSRLVGSRLAAVVEEGDEPAGVPRFAAEPDPFAALATFAAPLVERGFRIAVAGIGRNEVRRAARRAARTLDAPVDAVEDWAGVLAAPSGGVVAFEAAIAEGFVARDDRVAVVTLRDLVGQRAGRGPLAAAVPSGFARGDDAFRIGDAVVHLDHGVARLEGLETVAAAGAGTVATEALRLRYAGDDTLLVPTAEIGALWRYGGPETDVKLDRLKSGNWIAKRDAVVAAVSDTARRMVQFLAAKDEARAPELQPDRAAFERFCARFPFEMTADQSEATEAVLADLASGRPMDRLVCGDVGFGKTEVALRAAAAAAFAGAQVAVVAPTTVLAQQHFRLFTERFARAGVSVARLSRLADPAEIEAAKAGLADGSVRIVVGSHAVLAKDVSFAELGLVVIDEEQRFGAGQKGKLRALGEGVHVLAMTATPIPRTLQAGFVGLHEISVIATPPGRRRAVRTTVAPIEEDALRDALLAEKARGGRSYVVCPRIEDLEPMAARLRRLLPDLALAVLHGGMDADAMDDAMLAFATGEGDVLLATSIVESGLDVSNADTMVVWRADRFGLAQLHQLRGRIGRGSRRGFAFLLTDPEAEPTAEGRRRLETLGRLSDLGAGFAIAARDLDLRGAGELLGEEQAGHLALIGLSFYRRLLERALAQARGQAAPEDWRTDLNLGFEGGVPADYVPEADLRIELVAALDRAEDELALDALGAEIADRFGPMPEAVAAGFALARLRLRCRDLAVRRLDAGPKAVAATLSKPAAAALRERLKPRKSLRWRDDRLVLERPSGSAAERLAAAEALLELIE</sequence>
<keyword evidence="5 12" id="KW-0347">Helicase</keyword>
<dbReference type="SMART" id="SM01058">
    <property type="entry name" value="CarD_TRCF"/>
    <property type="match status" value="1"/>
</dbReference>
<dbReference type="SUPFAM" id="SSF52540">
    <property type="entry name" value="P-loop containing nucleoside triphosphate hydrolases"/>
    <property type="match status" value="2"/>
</dbReference>
<dbReference type="SMART" id="SM00487">
    <property type="entry name" value="DEXDc"/>
    <property type="match status" value="1"/>
</dbReference>
<dbReference type="Gene3D" id="3.40.50.11180">
    <property type="match status" value="1"/>
</dbReference>
<evidence type="ECO:0000256" key="9">
    <source>
        <dbReference type="HAMAP-Rule" id="MF_00969"/>
    </source>
</evidence>
<comment type="caution">
    <text evidence="12">The sequence shown here is derived from an EMBL/GenBank/DDBJ whole genome shotgun (WGS) entry which is preliminary data.</text>
</comment>
<keyword evidence="2 9" id="KW-0547">Nucleotide-binding</keyword>
<dbReference type="InterPro" id="IPR014001">
    <property type="entry name" value="Helicase_ATP-bd"/>
</dbReference>
<dbReference type="GO" id="GO:0003684">
    <property type="term" value="F:damaged DNA binding"/>
    <property type="evidence" value="ECO:0007669"/>
    <property type="project" value="InterPro"/>
</dbReference>
<dbReference type="InterPro" id="IPR036101">
    <property type="entry name" value="CarD-like/TRCF_RID_sf"/>
</dbReference>
<dbReference type="RefSeq" id="WP_150972379.1">
    <property type="nucleotide sequence ID" value="NZ_VZDO01000018.1"/>
</dbReference>
<dbReference type="AlphaFoldDB" id="A0A7V7TUX1"/>
<evidence type="ECO:0000256" key="2">
    <source>
        <dbReference type="ARBA" id="ARBA00022741"/>
    </source>
</evidence>
<keyword evidence="4 9" id="KW-0378">Hydrolase</keyword>
<dbReference type="EMBL" id="VZDO01000018">
    <property type="protein sequence ID" value="KAB0677164.1"/>
    <property type="molecule type" value="Genomic_DNA"/>
</dbReference>
<dbReference type="Gene3D" id="3.30.2060.10">
    <property type="entry name" value="Penicillin-binding protein 1b domain"/>
    <property type="match status" value="1"/>
</dbReference>
<dbReference type="InterPro" id="IPR037235">
    <property type="entry name" value="TRCF-like_C_D7"/>
</dbReference>
<protein>
    <recommendedName>
        <fullName evidence="9">Transcription-repair-coupling factor</fullName>
        <shortName evidence="9">TRCF</shortName>
        <ecNumber evidence="9">3.6.4.-</ecNumber>
    </recommendedName>
</protein>
<dbReference type="GO" id="GO:0003678">
    <property type="term" value="F:DNA helicase activity"/>
    <property type="evidence" value="ECO:0007669"/>
    <property type="project" value="TreeGrafter"/>
</dbReference>
<dbReference type="PANTHER" id="PTHR47964">
    <property type="entry name" value="ATP-DEPENDENT DNA HELICASE HOMOLOG RECG, CHLOROPLASTIC"/>
    <property type="match status" value="1"/>
</dbReference>
<dbReference type="InterPro" id="IPR027417">
    <property type="entry name" value="P-loop_NTPase"/>
</dbReference>
<evidence type="ECO:0000313" key="13">
    <source>
        <dbReference type="Proteomes" id="UP000432089"/>
    </source>
</evidence>
<dbReference type="Proteomes" id="UP000432089">
    <property type="component" value="Unassembled WGS sequence"/>
</dbReference>
<dbReference type="Pfam" id="PF00270">
    <property type="entry name" value="DEAD"/>
    <property type="match status" value="1"/>
</dbReference>
<evidence type="ECO:0000256" key="4">
    <source>
        <dbReference type="ARBA" id="ARBA00022801"/>
    </source>
</evidence>
<evidence type="ECO:0000256" key="5">
    <source>
        <dbReference type="ARBA" id="ARBA00022806"/>
    </source>
</evidence>
<dbReference type="PANTHER" id="PTHR47964:SF1">
    <property type="entry name" value="ATP-DEPENDENT DNA HELICASE HOMOLOG RECG, CHLOROPLASTIC"/>
    <property type="match status" value="1"/>
</dbReference>
<accession>A0A7V7TUX1</accession>
<dbReference type="GO" id="GO:0005737">
    <property type="term" value="C:cytoplasm"/>
    <property type="evidence" value="ECO:0007669"/>
    <property type="project" value="UniProtKB-SubCell"/>
</dbReference>
<dbReference type="Pfam" id="PF02559">
    <property type="entry name" value="CarD_TRCF_RID"/>
    <property type="match status" value="1"/>
</dbReference>
<dbReference type="PROSITE" id="PS51192">
    <property type="entry name" value="HELICASE_ATP_BIND_1"/>
    <property type="match status" value="1"/>
</dbReference>
<dbReference type="HAMAP" id="MF_00969">
    <property type="entry name" value="TRCF"/>
    <property type="match status" value="1"/>
</dbReference>
<evidence type="ECO:0000259" key="11">
    <source>
        <dbReference type="PROSITE" id="PS51194"/>
    </source>
</evidence>
<dbReference type="Gene3D" id="3.90.1150.50">
    <property type="entry name" value="Transcription-repair-coupling factor, D7 domain"/>
    <property type="match status" value="1"/>
</dbReference>
<dbReference type="Gene3D" id="2.40.10.170">
    <property type="match status" value="1"/>
</dbReference>
<dbReference type="InterPro" id="IPR047112">
    <property type="entry name" value="RecG/Mfd"/>
</dbReference>
<dbReference type="InterPro" id="IPR041471">
    <property type="entry name" value="UvrB_inter"/>
</dbReference>
<dbReference type="InterPro" id="IPR011545">
    <property type="entry name" value="DEAD/DEAH_box_helicase_dom"/>
</dbReference>
<reference evidence="12 13" key="1">
    <citation type="submission" date="2019-09" db="EMBL/GenBank/DDBJ databases">
        <title>YIM 132180 draft genome.</title>
        <authorList>
            <person name="Zhang K."/>
        </authorList>
    </citation>
    <scope>NUCLEOTIDE SEQUENCE [LARGE SCALE GENOMIC DNA]</scope>
    <source>
        <strain evidence="12 13">YIM 132180</strain>
    </source>
</reference>
<dbReference type="Pfam" id="PF00271">
    <property type="entry name" value="Helicase_C"/>
    <property type="match status" value="1"/>
</dbReference>
<dbReference type="SMART" id="SM00982">
    <property type="entry name" value="TRCF"/>
    <property type="match status" value="1"/>
</dbReference>
<dbReference type="GO" id="GO:0005524">
    <property type="term" value="F:ATP binding"/>
    <property type="evidence" value="ECO:0007669"/>
    <property type="project" value="UniProtKB-UniRule"/>
</dbReference>
<comment type="function">
    <text evidence="9">Couples transcription and DNA repair by recognizing RNA polymerase (RNAP) stalled at DNA lesions. Mediates ATP-dependent release of RNAP and its truncated transcript from the DNA, and recruitment of nucleotide excision repair machinery to the damaged site.</text>
</comment>
<keyword evidence="1 9" id="KW-0963">Cytoplasm</keyword>
<evidence type="ECO:0000256" key="7">
    <source>
        <dbReference type="ARBA" id="ARBA00023125"/>
    </source>
</evidence>
<dbReference type="InterPro" id="IPR001650">
    <property type="entry name" value="Helicase_C-like"/>
</dbReference>